<proteinExistence type="predicted"/>
<keyword evidence="3" id="KW-1185">Reference proteome</keyword>
<name>A0ABP8BT46_9ACTN</name>
<protein>
    <submittedName>
        <fullName evidence="2">DUF4360 domain-containing protein</fullName>
    </submittedName>
</protein>
<dbReference type="PANTHER" id="PTHR38847">
    <property type="match status" value="1"/>
</dbReference>
<feature type="chain" id="PRO_5047043856" evidence="1">
    <location>
        <begin position="28"/>
        <end position="212"/>
    </location>
</feature>
<sequence>MRKGVTASAACLSALALSAGMAQTASANTASAPDRITIEVQTVNGSGCPAGTAAVAPSPDNTAFTVTYSQYMAQAGGDSNPTDMRKNCQLNLGIHIPQGFTYAIASADYRGYAYLAKGATGMERASYYFQGMSQTTPVTHNLKGKYDNNWQFTDRTDVGALVWKPCGEDRNLNVNTELRVNKGSSDETSFMTFDSTDGDMRTIYHFSWKKCD</sequence>
<keyword evidence="1" id="KW-0732">Signal</keyword>
<accession>A0ABP8BT46</accession>
<evidence type="ECO:0000256" key="1">
    <source>
        <dbReference type="SAM" id="SignalP"/>
    </source>
</evidence>
<feature type="signal peptide" evidence="1">
    <location>
        <begin position="1"/>
        <end position="27"/>
    </location>
</feature>
<dbReference type="PANTHER" id="PTHR38847:SF1">
    <property type="entry name" value="PSEUDOURIDINE SYNTHASE RSUA_RLUA-LIKE DOMAIN-CONTAINING PROTEIN"/>
    <property type="match status" value="1"/>
</dbReference>
<gene>
    <name evidence="2" type="ORF">GCM10022254_07170</name>
</gene>
<dbReference type="EMBL" id="BAABAS010000003">
    <property type="protein sequence ID" value="GAA4225374.1"/>
    <property type="molecule type" value="Genomic_DNA"/>
</dbReference>
<evidence type="ECO:0000313" key="2">
    <source>
        <dbReference type="EMBL" id="GAA4225374.1"/>
    </source>
</evidence>
<dbReference type="Proteomes" id="UP001501710">
    <property type="component" value="Unassembled WGS sequence"/>
</dbReference>
<comment type="caution">
    <text evidence="2">The sequence shown here is derived from an EMBL/GenBank/DDBJ whole genome shotgun (WGS) entry which is preliminary data.</text>
</comment>
<reference evidence="3" key="1">
    <citation type="journal article" date="2019" name="Int. J. Syst. Evol. Microbiol.">
        <title>The Global Catalogue of Microorganisms (GCM) 10K type strain sequencing project: providing services to taxonomists for standard genome sequencing and annotation.</title>
        <authorList>
            <consortium name="The Broad Institute Genomics Platform"/>
            <consortium name="The Broad Institute Genome Sequencing Center for Infectious Disease"/>
            <person name="Wu L."/>
            <person name="Ma J."/>
        </authorList>
    </citation>
    <scope>NUCLEOTIDE SEQUENCE [LARGE SCALE GENOMIC DNA]</scope>
    <source>
        <strain evidence="3">JCM 17440</strain>
    </source>
</reference>
<organism evidence="2 3">
    <name type="scientific">Actinomadura meridiana</name>
    <dbReference type="NCBI Taxonomy" id="559626"/>
    <lineage>
        <taxon>Bacteria</taxon>
        <taxon>Bacillati</taxon>
        <taxon>Actinomycetota</taxon>
        <taxon>Actinomycetes</taxon>
        <taxon>Streptosporangiales</taxon>
        <taxon>Thermomonosporaceae</taxon>
        <taxon>Actinomadura</taxon>
    </lineage>
</organism>
<dbReference type="Pfam" id="PF14273">
    <property type="entry name" value="DUF4360"/>
    <property type="match status" value="1"/>
</dbReference>
<evidence type="ECO:0000313" key="3">
    <source>
        <dbReference type="Proteomes" id="UP001501710"/>
    </source>
</evidence>
<dbReference type="InterPro" id="IPR025649">
    <property type="entry name" value="DUF4360"/>
</dbReference>